<gene>
    <name evidence="2" type="ORF">BP5553_06918</name>
</gene>
<proteinExistence type="predicted"/>
<protein>
    <submittedName>
        <fullName evidence="2">Uncharacterized protein</fullName>
    </submittedName>
</protein>
<dbReference type="Proteomes" id="UP000254866">
    <property type="component" value="Unassembled WGS sequence"/>
</dbReference>
<comment type="caution">
    <text evidence="2">The sequence shown here is derived from an EMBL/GenBank/DDBJ whole genome shotgun (WGS) entry which is preliminary data.</text>
</comment>
<dbReference type="RefSeq" id="XP_031867810.1">
    <property type="nucleotide sequence ID" value="XM_032015541.1"/>
</dbReference>
<feature type="compositionally biased region" description="Polar residues" evidence="1">
    <location>
        <begin position="29"/>
        <end position="42"/>
    </location>
</feature>
<feature type="region of interest" description="Disordered" evidence="1">
    <location>
        <begin position="1"/>
        <end position="50"/>
    </location>
</feature>
<evidence type="ECO:0000313" key="2">
    <source>
        <dbReference type="EMBL" id="RDL34987.1"/>
    </source>
</evidence>
<dbReference type="EMBL" id="NPIC01000006">
    <property type="protein sequence ID" value="RDL34987.1"/>
    <property type="molecule type" value="Genomic_DNA"/>
</dbReference>
<dbReference type="STRING" id="2656787.A0A370TI10"/>
<accession>A0A370TI10</accession>
<evidence type="ECO:0000256" key="1">
    <source>
        <dbReference type="SAM" id="MobiDB-lite"/>
    </source>
</evidence>
<dbReference type="OrthoDB" id="5326237at2759"/>
<feature type="region of interest" description="Disordered" evidence="1">
    <location>
        <begin position="117"/>
        <end position="152"/>
    </location>
</feature>
<name>A0A370TI10_9HELO</name>
<evidence type="ECO:0000313" key="3">
    <source>
        <dbReference type="Proteomes" id="UP000254866"/>
    </source>
</evidence>
<organism evidence="2 3">
    <name type="scientific">Venustampulla echinocandica</name>
    <dbReference type="NCBI Taxonomy" id="2656787"/>
    <lineage>
        <taxon>Eukaryota</taxon>
        <taxon>Fungi</taxon>
        <taxon>Dikarya</taxon>
        <taxon>Ascomycota</taxon>
        <taxon>Pezizomycotina</taxon>
        <taxon>Leotiomycetes</taxon>
        <taxon>Helotiales</taxon>
        <taxon>Pleuroascaceae</taxon>
        <taxon>Venustampulla</taxon>
    </lineage>
</organism>
<dbReference type="GeneID" id="43599767"/>
<sequence>MAMGPLDNPQRPMEADAAGTGSGNGKGQIAQSTRQNTETNAETGEDAWDEKRLEEAMARLKDMHIQLRNLRTTIPRLLAPLTTKQPSPEALFREFSKSASTATQEVQQFRKLMAQEETGKVLEHARKSRSENPNDIKPWKATDHPDWLTRDE</sequence>
<reference evidence="2 3" key="1">
    <citation type="journal article" date="2018" name="IMA Fungus">
        <title>IMA Genome-F 9: Draft genome sequence of Annulohypoxylon stygium, Aspergillus mulundensis, Berkeleyomyces basicola (syn. Thielaviopsis basicola), Ceratocystis smalleyi, two Cercospora beticola strains, Coleophoma cylindrospora, Fusarium fracticaudum, Phialophora cf. hyalina, and Morchella septimelata.</title>
        <authorList>
            <person name="Wingfield B.D."/>
            <person name="Bills G.F."/>
            <person name="Dong Y."/>
            <person name="Huang W."/>
            <person name="Nel W.J."/>
            <person name="Swalarsk-Parry B.S."/>
            <person name="Vaghefi N."/>
            <person name="Wilken P.M."/>
            <person name="An Z."/>
            <person name="de Beer Z.W."/>
            <person name="De Vos L."/>
            <person name="Chen L."/>
            <person name="Duong T.A."/>
            <person name="Gao Y."/>
            <person name="Hammerbacher A."/>
            <person name="Kikkert J.R."/>
            <person name="Li Y."/>
            <person name="Li H."/>
            <person name="Li K."/>
            <person name="Li Q."/>
            <person name="Liu X."/>
            <person name="Ma X."/>
            <person name="Naidoo K."/>
            <person name="Pethybridge S.J."/>
            <person name="Sun J."/>
            <person name="Steenkamp E.T."/>
            <person name="van der Nest M.A."/>
            <person name="van Wyk S."/>
            <person name="Wingfield M.J."/>
            <person name="Xiong C."/>
            <person name="Yue Q."/>
            <person name="Zhang X."/>
        </authorList>
    </citation>
    <scope>NUCLEOTIDE SEQUENCE [LARGE SCALE GENOMIC DNA]</scope>
    <source>
        <strain evidence="2 3">BP 5553</strain>
    </source>
</reference>
<dbReference type="AlphaFoldDB" id="A0A370TI10"/>
<keyword evidence="3" id="KW-1185">Reference proteome</keyword>